<dbReference type="PANTHER" id="PTHR42978:SF6">
    <property type="entry name" value="QUORUM-QUENCHING LACTONASE YTNP-RELATED"/>
    <property type="match status" value="1"/>
</dbReference>
<evidence type="ECO:0000313" key="7">
    <source>
        <dbReference type="Proteomes" id="UP000466345"/>
    </source>
</evidence>
<comment type="similarity">
    <text evidence="1">Belongs to the metallo-beta-lactamase superfamily.</text>
</comment>
<evidence type="ECO:0000259" key="5">
    <source>
        <dbReference type="SMART" id="SM00849"/>
    </source>
</evidence>
<keyword evidence="2" id="KW-0479">Metal-binding</keyword>
<reference evidence="6 7" key="1">
    <citation type="submission" date="2019-10" db="EMBL/GenBank/DDBJ databases">
        <title>Streptomyces smaragdinus sp. nov. and Streptomyces fabii sp. nov., isolated from the gut of fungus growing-termite Macrotermes natalensis.</title>
        <authorList>
            <person name="Schwitalla J."/>
            <person name="Benndorf R."/>
            <person name="Martin K."/>
            <person name="De Beer W."/>
            <person name="Kaster A.-K."/>
            <person name="Vollmers J."/>
            <person name="Poulsen M."/>
            <person name="Beemelmanns C."/>
        </authorList>
    </citation>
    <scope>NUCLEOTIDE SEQUENCE [LARGE SCALE GENOMIC DNA]</scope>
    <source>
        <strain evidence="6 7">RB5</strain>
    </source>
</reference>
<keyword evidence="3" id="KW-0378">Hydrolase</keyword>
<evidence type="ECO:0000256" key="4">
    <source>
        <dbReference type="ARBA" id="ARBA00022833"/>
    </source>
</evidence>
<dbReference type="Pfam" id="PF00753">
    <property type="entry name" value="Lactamase_B"/>
    <property type="match status" value="1"/>
</dbReference>
<evidence type="ECO:0000313" key="6">
    <source>
        <dbReference type="EMBL" id="MQY14114.1"/>
    </source>
</evidence>
<gene>
    <name evidence="6" type="ORF">SRB5_42760</name>
</gene>
<dbReference type="GO" id="GO:0016787">
    <property type="term" value="F:hydrolase activity"/>
    <property type="evidence" value="ECO:0007669"/>
    <property type="project" value="UniProtKB-KW"/>
</dbReference>
<proteinExistence type="inferred from homology"/>
<dbReference type="GO" id="GO:0046872">
    <property type="term" value="F:metal ion binding"/>
    <property type="evidence" value="ECO:0007669"/>
    <property type="project" value="UniProtKB-KW"/>
</dbReference>
<evidence type="ECO:0000256" key="2">
    <source>
        <dbReference type="ARBA" id="ARBA00022723"/>
    </source>
</evidence>
<dbReference type="Gene3D" id="3.60.15.10">
    <property type="entry name" value="Ribonuclease Z/Hydroxyacylglutathione hydrolase-like"/>
    <property type="match status" value="1"/>
</dbReference>
<comment type="caution">
    <text evidence="6">The sequence shown here is derived from an EMBL/GenBank/DDBJ whole genome shotgun (WGS) entry which is preliminary data.</text>
</comment>
<keyword evidence="7" id="KW-1185">Reference proteome</keyword>
<dbReference type="SUPFAM" id="SSF56281">
    <property type="entry name" value="Metallo-hydrolase/oxidoreductase"/>
    <property type="match status" value="1"/>
</dbReference>
<organism evidence="6 7">
    <name type="scientific">Streptomyces smaragdinus</name>
    <dbReference type="NCBI Taxonomy" id="2585196"/>
    <lineage>
        <taxon>Bacteria</taxon>
        <taxon>Bacillati</taxon>
        <taxon>Actinomycetota</taxon>
        <taxon>Actinomycetes</taxon>
        <taxon>Kitasatosporales</taxon>
        <taxon>Streptomycetaceae</taxon>
        <taxon>Streptomyces</taxon>
    </lineage>
</organism>
<evidence type="ECO:0000256" key="1">
    <source>
        <dbReference type="ARBA" id="ARBA00007749"/>
    </source>
</evidence>
<dbReference type="OrthoDB" id="5177904at2"/>
<dbReference type="InterPro" id="IPR036866">
    <property type="entry name" value="RibonucZ/Hydroxyglut_hydro"/>
</dbReference>
<keyword evidence="4" id="KW-0862">Zinc</keyword>
<dbReference type="EMBL" id="WEGJ01000018">
    <property type="protein sequence ID" value="MQY14114.1"/>
    <property type="molecule type" value="Genomic_DNA"/>
</dbReference>
<dbReference type="InterPro" id="IPR001279">
    <property type="entry name" value="Metallo-B-lactamas"/>
</dbReference>
<feature type="domain" description="Metallo-beta-lactamase" evidence="5">
    <location>
        <begin position="61"/>
        <end position="264"/>
    </location>
</feature>
<dbReference type="SMART" id="SM00849">
    <property type="entry name" value="Lactamase_B"/>
    <property type="match status" value="1"/>
</dbReference>
<sequence>MMPMGSPAAVRVGEYEIVPVTDAAGVLPLAGKFTGASDGDWAAARALDPAAFAEDGGWRMDIRCYVIRRTSDGWTALVDAGVGHEHSPAAGWSPSAGRLPEGLKELGVDPGDVSVVVLTHLHFDHYGWCVDRRGAPLFADARHVVQQADVAALPPDSRAEPYALDPLRRAGLLDPVDGRTPMSPGVAGVTLIPTPGHTPGHQSVLLASGRDEVLITGDLLVHAVQLVNPAVAYESEADPARARAVREEVLAEARASGRVLATAHLTEPFIRL</sequence>
<evidence type="ECO:0000256" key="3">
    <source>
        <dbReference type="ARBA" id="ARBA00022801"/>
    </source>
</evidence>
<dbReference type="Proteomes" id="UP000466345">
    <property type="component" value="Unassembled WGS sequence"/>
</dbReference>
<dbReference type="InterPro" id="IPR051013">
    <property type="entry name" value="MBL_superfamily_lactonases"/>
</dbReference>
<dbReference type="AlphaFoldDB" id="A0A7K0CMV8"/>
<accession>A0A7K0CMV8</accession>
<name>A0A7K0CMV8_9ACTN</name>
<dbReference type="PANTHER" id="PTHR42978">
    <property type="entry name" value="QUORUM-QUENCHING LACTONASE YTNP-RELATED-RELATED"/>
    <property type="match status" value="1"/>
</dbReference>
<protein>
    <recommendedName>
        <fullName evidence="5">Metallo-beta-lactamase domain-containing protein</fullName>
    </recommendedName>
</protein>